<feature type="active site" description="Nucleophile" evidence="9">
    <location>
        <position position="127"/>
    </location>
</feature>
<dbReference type="UniPathway" id="UPA00219"/>
<keyword evidence="5 9" id="KW-0133">Cell shape</keyword>
<feature type="domain" description="L,D-TPase catalytic" evidence="10">
    <location>
        <begin position="27"/>
        <end position="151"/>
    </location>
</feature>
<dbReference type="GO" id="GO:0071972">
    <property type="term" value="F:peptidoglycan L,D-transpeptidase activity"/>
    <property type="evidence" value="ECO:0007669"/>
    <property type="project" value="TreeGrafter"/>
</dbReference>
<gene>
    <name evidence="11" type="ORF">CR203_01745</name>
</gene>
<dbReference type="EMBL" id="PDOE01000001">
    <property type="protein sequence ID" value="RKL68793.1"/>
    <property type="molecule type" value="Genomic_DNA"/>
</dbReference>
<organism evidence="11 12">
    <name type="scientific">Salipaludibacillus neizhouensis</name>
    <dbReference type="NCBI Taxonomy" id="885475"/>
    <lineage>
        <taxon>Bacteria</taxon>
        <taxon>Bacillati</taxon>
        <taxon>Bacillota</taxon>
        <taxon>Bacilli</taxon>
        <taxon>Bacillales</taxon>
        <taxon>Bacillaceae</taxon>
    </lineage>
</organism>
<dbReference type="RefSeq" id="WP_110936567.1">
    <property type="nucleotide sequence ID" value="NZ_KZ614146.1"/>
</dbReference>
<dbReference type="PANTHER" id="PTHR30582:SF4">
    <property type="entry name" value="L,D-TRANSPEPTIDASE YQJB-RELATED"/>
    <property type="match status" value="1"/>
</dbReference>
<evidence type="ECO:0000256" key="7">
    <source>
        <dbReference type="ARBA" id="ARBA00023316"/>
    </source>
</evidence>
<dbReference type="Proteomes" id="UP000281498">
    <property type="component" value="Unassembled WGS sequence"/>
</dbReference>
<evidence type="ECO:0000256" key="4">
    <source>
        <dbReference type="ARBA" id="ARBA00022801"/>
    </source>
</evidence>
<keyword evidence="3" id="KW-0808">Transferase</keyword>
<comment type="similarity">
    <text evidence="2">Belongs to the YkuD family.</text>
</comment>
<keyword evidence="6 9" id="KW-0573">Peptidoglycan synthesis</keyword>
<keyword evidence="12" id="KW-1185">Reference proteome</keyword>
<name>A0A3A9KGV3_9BACI</name>
<evidence type="ECO:0000256" key="2">
    <source>
        <dbReference type="ARBA" id="ARBA00005992"/>
    </source>
</evidence>
<reference evidence="11 12" key="1">
    <citation type="submission" date="2017-10" db="EMBL/GenBank/DDBJ databases">
        <title>Bacillus sp. nov., a halophilic bacterium isolated from a Keqin Lake.</title>
        <authorList>
            <person name="Wang H."/>
        </authorList>
    </citation>
    <scope>NUCLEOTIDE SEQUENCE [LARGE SCALE GENOMIC DNA]</scope>
    <source>
        <strain evidence="11 12">KCTC 13187</strain>
    </source>
</reference>
<accession>A0A3A9KGV3</accession>
<proteinExistence type="inferred from homology"/>
<evidence type="ECO:0000256" key="8">
    <source>
        <dbReference type="ARBA" id="ARBA00060592"/>
    </source>
</evidence>
<dbReference type="FunFam" id="2.40.440.10:FF:000003">
    <property type="entry name" value="L,D-transpeptidase YciB"/>
    <property type="match status" value="1"/>
</dbReference>
<dbReference type="GO" id="GO:0071555">
    <property type="term" value="P:cell wall organization"/>
    <property type="evidence" value="ECO:0007669"/>
    <property type="project" value="UniProtKB-UniRule"/>
</dbReference>
<dbReference type="SUPFAM" id="SSF141523">
    <property type="entry name" value="L,D-transpeptidase catalytic domain-like"/>
    <property type="match status" value="1"/>
</dbReference>
<dbReference type="GO" id="GO:0008360">
    <property type="term" value="P:regulation of cell shape"/>
    <property type="evidence" value="ECO:0007669"/>
    <property type="project" value="UniProtKB-UniRule"/>
</dbReference>
<evidence type="ECO:0000313" key="12">
    <source>
        <dbReference type="Proteomes" id="UP000281498"/>
    </source>
</evidence>
<evidence type="ECO:0000259" key="10">
    <source>
        <dbReference type="PROSITE" id="PS52029"/>
    </source>
</evidence>
<dbReference type="InterPro" id="IPR005490">
    <property type="entry name" value="LD_TPept_cat_dom"/>
</dbReference>
<keyword evidence="4" id="KW-0378">Hydrolase</keyword>
<dbReference type="GO" id="GO:0016740">
    <property type="term" value="F:transferase activity"/>
    <property type="evidence" value="ECO:0007669"/>
    <property type="project" value="UniProtKB-KW"/>
</dbReference>
<dbReference type="GO" id="GO:0018104">
    <property type="term" value="P:peptidoglycan-protein cross-linking"/>
    <property type="evidence" value="ECO:0007669"/>
    <property type="project" value="TreeGrafter"/>
</dbReference>
<dbReference type="Gene3D" id="2.40.440.10">
    <property type="entry name" value="L,D-transpeptidase catalytic domain-like"/>
    <property type="match status" value="1"/>
</dbReference>
<dbReference type="GO" id="GO:0005576">
    <property type="term" value="C:extracellular region"/>
    <property type="evidence" value="ECO:0007669"/>
    <property type="project" value="TreeGrafter"/>
</dbReference>
<keyword evidence="7 9" id="KW-0961">Cell wall biogenesis/degradation</keyword>
<dbReference type="PANTHER" id="PTHR30582">
    <property type="entry name" value="L,D-TRANSPEPTIDASE"/>
    <property type="match status" value="1"/>
</dbReference>
<evidence type="ECO:0000256" key="1">
    <source>
        <dbReference type="ARBA" id="ARBA00004752"/>
    </source>
</evidence>
<dbReference type="OrthoDB" id="9787225at2"/>
<comment type="pathway">
    <text evidence="1 9">Cell wall biogenesis; peptidoglycan biosynthesis.</text>
</comment>
<comment type="caution">
    <text evidence="11">The sequence shown here is derived from an EMBL/GenBank/DDBJ whole genome shotgun (WGS) entry which is preliminary data.</text>
</comment>
<dbReference type="AlphaFoldDB" id="A0A3A9KGV3"/>
<evidence type="ECO:0000313" key="11">
    <source>
        <dbReference type="EMBL" id="RKL68793.1"/>
    </source>
</evidence>
<dbReference type="Pfam" id="PF03734">
    <property type="entry name" value="YkuD"/>
    <property type="match status" value="1"/>
</dbReference>
<protein>
    <submittedName>
        <fullName evidence="11">L,D-transpeptidase</fullName>
    </submittedName>
</protein>
<dbReference type="InterPro" id="IPR050979">
    <property type="entry name" value="LD-transpeptidase"/>
</dbReference>
<evidence type="ECO:0000256" key="5">
    <source>
        <dbReference type="ARBA" id="ARBA00022960"/>
    </source>
</evidence>
<comment type="pathway">
    <text evidence="8">Glycan biosynthesis.</text>
</comment>
<dbReference type="InterPro" id="IPR038063">
    <property type="entry name" value="Transpep_catalytic_dom"/>
</dbReference>
<feature type="active site" description="Proton donor/acceptor" evidence="9">
    <location>
        <position position="111"/>
    </location>
</feature>
<evidence type="ECO:0000256" key="9">
    <source>
        <dbReference type="PROSITE-ProRule" id="PRU01373"/>
    </source>
</evidence>
<evidence type="ECO:0000256" key="6">
    <source>
        <dbReference type="ARBA" id="ARBA00022984"/>
    </source>
</evidence>
<sequence>MFSIFLAVLYVISPIWPLGENPLVGDPYIIVKTTSHELAFIDDGEVKQQFEVAIGKNGEDTPQGEFTASVKAKNPYYRKMDIPGGDEKNPLGSRWIGFDAKETDGRVYGIHGTNRPSSIGHNVTNGCIRLKNADVEILFEEIPLGTRILVTSSEKSMEELGIENGALSR</sequence>
<evidence type="ECO:0000256" key="3">
    <source>
        <dbReference type="ARBA" id="ARBA00022679"/>
    </source>
</evidence>
<dbReference type="CDD" id="cd16913">
    <property type="entry name" value="YkuD_like"/>
    <property type="match status" value="1"/>
</dbReference>
<dbReference type="PROSITE" id="PS52029">
    <property type="entry name" value="LD_TPASE"/>
    <property type="match status" value="1"/>
</dbReference>